<name>A0AAW1DY49_ZOAVI</name>
<dbReference type="Proteomes" id="UP001488805">
    <property type="component" value="Unassembled WGS sequence"/>
</dbReference>
<keyword evidence="2" id="KW-1185">Reference proteome</keyword>
<gene>
    <name evidence="1" type="ORF">VZT92_025783</name>
</gene>
<comment type="caution">
    <text evidence="1">The sequence shown here is derived from an EMBL/GenBank/DDBJ whole genome shotgun (WGS) entry which is preliminary data.</text>
</comment>
<proteinExistence type="predicted"/>
<accession>A0AAW1DY49</accession>
<sequence>MPKTLFLSQENRARSDGNEGVRAIALFHRGNSGWIEWSCVACVTLARSQSRGTGSVNGILGGYKPSSVCPNQTTIRHFIQMAQQAQAPPTGNSEGYVRSASVLHPYHSNAFAG</sequence>
<organism evidence="1 2">
    <name type="scientific">Zoarces viviparus</name>
    <name type="common">Viviparous eelpout</name>
    <name type="synonym">Blennius viviparus</name>
    <dbReference type="NCBI Taxonomy" id="48416"/>
    <lineage>
        <taxon>Eukaryota</taxon>
        <taxon>Metazoa</taxon>
        <taxon>Chordata</taxon>
        <taxon>Craniata</taxon>
        <taxon>Vertebrata</taxon>
        <taxon>Euteleostomi</taxon>
        <taxon>Actinopterygii</taxon>
        <taxon>Neopterygii</taxon>
        <taxon>Teleostei</taxon>
        <taxon>Neoteleostei</taxon>
        <taxon>Acanthomorphata</taxon>
        <taxon>Eupercaria</taxon>
        <taxon>Perciformes</taxon>
        <taxon>Cottioidei</taxon>
        <taxon>Zoarcales</taxon>
        <taxon>Zoarcidae</taxon>
        <taxon>Zoarcinae</taxon>
        <taxon>Zoarces</taxon>
    </lineage>
</organism>
<evidence type="ECO:0000313" key="2">
    <source>
        <dbReference type="Proteomes" id="UP001488805"/>
    </source>
</evidence>
<dbReference type="AlphaFoldDB" id="A0AAW1DY49"/>
<dbReference type="EMBL" id="JBCEZU010000586">
    <property type="protein sequence ID" value="KAK9515113.1"/>
    <property type="molecule type" value="Genomic_DNA"/>
</dbReference>
<evidence type="ECO:0000313" key="1">
    <source>
        <dbReference type="EMBL" id="KAK9515113.1"/>
    </source>
</evidence>
<reference evidence="1 2" key="1">
    <citation type="journal article" date="2024" name="Genome Biol. Evol.">
        <title>Chromosome-level genome assembly of the viviparous eelpout Zoarces viviparus.</title>
        <authorList>
            <person name="Fuhrmann N."/>
            <person name="Brasseur M.V."/>
            <person name="Bakowski C.E."/>
            <person name="Podsiadlowski L."/>
            <person name="Prost S."/>
            <person name="Krehenwinkel H."/>
            <person name="Mayer C."/>
        </authorList>
    </citation>
    <scope>NUCLEOTIDE SEQUENCE [LARGE SCALE GENOMIC DNA]</scope>
    <source>
        <strain evidence="1">NO-MEL_2022_Ind0_liver</strain>
    </source>
</reference>
<protein>
    <submittedName>
        <fullName evidence="1">Uncharacterized protein</fullName>
    </submittedName>
</protein>